<comment type="caution">
    <text evidence="2">The sequence shown here is derived from an EMBL/GenBank/DDBJ whole genome shotgun (WGS) entry which is preliminary data.</text>
</comment>
<feature type="non-terminal residue" evidence="2">
    <location>
        <position position="1"/>
    </location>
</feature>
<feature type="compositionally biased region" description="Basic residues" evidence="1">
    <location>
        <begin position="26"/>
        <end position="37"/>
    </location>
</feature>
<protein>
    <submittedName>
        <fullName evidence="2">Uncharacterized protein</fullName>
    </submittedName>
</protein>
<reference evidence="2" key="1">
    <citation type="journal article" date="2020" name="bioRxiv">
        <title>Whole genome comparisons of ergot fungi reveals the divergence and evolution of species within the genus Claviceps are the result of varying mechanisms driving genome evolution and host range expansion.</title>
        <authorList>
            <person name="Wyka S.A."/>
            <person name="Mondo S.J."/>
            <person name="Liu M."/>
            <person name="Dettman J."/>
            <person name="Nalam V."/>
            <person name="Broders K.D."/>
        </authorList>
    </citation>
    <scope>NUCLEOTIDE SEQUENCE</scope>
    <source>
        <strain evidence="2">CCC 602</strain>
    </source>
</reference>
<keyword evidence="3" id="KW-1185">Reference proteome</keyword>
<organism evidence="2 3">
    <name type="scientific">Claviceps pusilla</name>
    <dbReference type="NCBI Taxonomy" id="123648"/>
    <lineage>
        <taxon>Eukaryota</taxon>
        <taxon>Fungi</taxon>
        <taxon>Dikarya</taxon>
        <taxon>Ascomycota</taxon>
        <taxon>Pezizomycotina</taxon>
        <taxon>Sordariomycetes</taxon>
        <taxon>Hypocreomycetidae</taxon>
        <taxon>Hypocreales</taxon>
        <taxon>Clavicipitaceae</taxon>
        <taxon>Claviceps</taxon>
    </lineage>
</organism>
<accession>A0A9P7N3P8</accession>
<dbReference type="EMBL" id="SRPW01003416">
    <property type="protein sequence ID" value="KAG5987089.1"/>
    <property type="molecule type" value="Genomic_DNA"/>
</dbReference>
<sequence>SRSHHRHRHRLRRLPKRSPGPPLGPLRRRARRGRRNTPHPGRSGRAEAPATGVVRRRDGLLHGGLPGSLADHAGPGGCGVGVCFSDETPYLALYAGKAV</sequence>
<dbReference type="AlphaFoldDB" id="A0A9P7N3P8"/>
<feature type="non-terminal residue" evidence="2">
    <location>
        <position position="99"/>
    </location>
</feature>
<dbReference type="Proteomes" id="UP000748025">
    <property type="component" value="Unassembled WGS sequence"/>
</dbReference>
<evidence type="ECO:0000313" key="3">
    <source>
        <dbReference type="Proteomes" id="UP000748025"/>
    </source>
</evidence>
<feature type="region of interest" description="Disordered" evidence="1">
    <location>
        <begin position="1"/>
        <end position="72"/>
    </location>
</feature>
<evidence type="ECO:0000313" key="2">
    <source>
        <dbReference type="EMBL" id="KAG5987089.1"/>
    </source>
</evidence>
<evidence type="ECO:0000256" key="1">
    <source>
        <dbReference type="SAM" id="MobiDB-lite"/>
    </source>
</evidence>
<name>A0A9P7N3P8_9HYPO</name>
<proteinExistence type="predicted"/>
<gene>
    <name evidence="2" type="ORF">E4U43_005240</name>
</gene>
<feature type="compositionally biased region" description="Basic residues" evidence="1">
    <location>
        <begin position="1"/>
        <end position="16"/>
    </location>
</feature>